<dbReference type="KEGG" id="bsed:DN745_18545"/>
<keyword evidence="2" id="KW-0732">Signal</keyword>
<feature type="compositionally biased region" description="Acidic residues" evidence="1">
    <location>
        <begin position="46"/>
        <end position="57"/>
    </location>
</feature>
<feature type="region of interest" description="Disordered" evidence="1">
    <location>
        <begin position="37"/>
        <end position="62"/>
    </location>
</feature>
<accession>A0A2Z4FRD8</accession>
<proteinExistence type="predicted"/>
<dbReference type="EMBL" id="CP030032">
    <property type="protein sequence ID" value="AWV91216.1"/>
    <property type="molecule type" value="Genomic_DNA"/>
</dbReference>
<evidence type="ECO:0000313" key="4">
    <source>
        <dbReference type="Proteomes" id="UP000249799"/>
    </source>
</evidence>
<gene>
    <name evidence="3" type="ORF">DN745_18545</name>
</gene>
<sequence>MRNLSRFFLIVVVFGLLAACAGDDAGLKDIIANNNDAISDSGSDTTSEDTTGEDSTGDDTTSSTTCLANEDCANGQICKVDRSASPIEMTCQDAGSGGDLGDACSADAECASNLCVDDQCAQPCQRPIDCSDDGSFICDPTEINGETINICVPRPPEQCSSDADCASPERCVAVKSATDLVFECRTPNAGGAEIGDTCAGDADCAQNLCLSDVCSGPCASTGDCRAGDNFACELTRVELDGGQTASGQLCAPPRACERNAECRVGEVCLNDRETGDSFCGPQNTGGGSLGDLCTDDSGCAENLCFDGRFREVCTPACTSDSDCASPGYHCATADVADGSGGSNSMQICVPKDPNACSSNDDCASGLRCAVISNAADTALETACIPANGKGVGTACSADSECASLVCLNDTCSDPCTNRNQCGADQLCRANSVSKDGLSGTFDMCETLVDERCDQDGICSDSAQMCNELRTGATNADEREAFCGLRDASAPQGLGGNCTSHDDCRSTICLTGLSDDCSVYCDNDSQCGAGQVCTSFLLNGTTQMGHCMRGCVNDDDCSSLDFHDGTQMIEHGCGINIDRRQNEVDQTCFRRDAAAPGELGDSCANAAGTGGDSSLCKSNLCLTNTVFVGNITCSSASDCDPGQVCEVPASGGAKQCGDQAFVCSALCDSDADCGSGTGLSCSPAVRVDVGNGGSETVSMCSPTGN</sequence>
<dbReference type="InterPro" id="IPR052326">
    <property type="entry name" value="Diff-Dev_Assoc_Protein"/>
</dbReference>
<dbReference type="OrthoDB" id="5526229at2"/>
<dbReference type="PROSITE" id="PS51257">
    <property type="entry name" value="PROKAR_LIPOPROTEIN"/>
    <property type="match status" value="1"/>
</dbReference>
<evidence type="ECO:0000313" key="3">
    <source>
        <dbReference type="EMBL" id="AWV91216.1"/>
    </source>
</evidence>
<feature type="signal peptide" evidence="2">
    <location>
        <begin position="1"/>
        <end position="21"/>
    </location>
</feature>
<dbReference type="RefSeq" id="WP_111337283.1">
    <property type="nucleotide sequence ID" value="NZ_CP030032.1"/>
</dbReference>
<feature type="chain" id="PRO_5043837058" evidence="2">
    <location>
        <begin position="22"/>
        <end position="704"/>
    </location>
</feature>
<evidence type="ECO:0000256" key="2">
    <source>
        <dbReference type="SAM" id="SignalP"/>
    </source>
</evidence>
<dbReference type="PANTHER" id="PTHR33459:SF7">
    <property type="entry name" value="DD-GDCA PROTEIN"/>
    <property type="match status" value="1"/>
</dbReference>
<name>A0A2Z4FRD8_9DELT</name>
<dbReference type="AlphaFoldDB" id="A0A2Z4FRD8"/>
<evidence type="ECO:0000256" key="1">
    <source>
        <dbReference type="SAM" id="MobiDB-lite"/>
    </source>
</evidence>
<protein>
    <submittedName>
        <fullName evidence="3">Uncharacterized protein</fullName>
    </submittedName>
</protein>
<dbReference type="Proteomes" id="UP000249799">
    <property type="component" value="Chromosome"/>
</dbReference>
<reference evidence="3 4" key="1">
    <citation type="submission" date="2018-06" db="EMBL/GenBank/DDBJ databases">
        <title>Lujinxingia sediminis gen. nov. sp. nov., a new facultative anaerobic member of the class Deltaproteobacteria, and proposal of Lujinxingaceae fam. nov.</title>
        <authorList>
            <person name="Guo L.-Y."/>
            <person name="Li C.-M."/>
            <person name="Wang S."/>
            <person name="Du Z.-J."/>
        </authorList>
    </citation>
    <scope>NUCLEOTIDE SEQUENCE [LARGE SCALE GENOMIC DNA]</scope>
    <source>
        <strain evidence="3 4">FA350</strain>
    </source>
</reference>
<dbReference type="PANTHER" id="PTHR33459">
    <property type="entry name" value="DD-GDCA PROTEIN"/>
    <property type="match status" value="1"/>
</dbReference>
<keyword evidence="4" id="KW-1185">Reference proteome</keyword>
<organism evidence="3 4">
    <name type="scientific">Bradymonas sediminis</name>
    <dbReference type="NCBI Taxonomy" id="1548548"/>
    <lineage>
        <taxon>Bacteria</taxon>
        <taxon>Deltaproteobacteria</taxon>
        <taxon>Bradymonadales</taxon>
        <taxon>Bradymonadaceae</taxon>
        <taxon>Bradymonas</taxon>
    </lineage>
</organism>